<organism evidence="2 3">
    <name type="scientific">Tegillarca granosa</name>
    <name type="common">Malaysian cockle</name>
    <name type="synonym">Anadara granosa</name>
    <dbReference type="NCBI Taxonomy" id="220873"/>
    <lineage>
        <taxon>Eukaryota</taxon>
        <taxon>Metazoa</taxon>
        <taxon>Spiralia</taxon>
        <taxon>Lophotrochozoa</taxon>
        <taxon>Mollusca</taxon>
        <taxon>Bivalvia</taxon>
        <taxon>Autobranchia</taxon>
        <taxon>Pteriomorphia</taxon>
        <taxon>Arcoida</taxon>
        <taxon>Arcoidea</taxon>
        <taxon>Arcidae</taxon>
        <taxon>Tegillarca</taxon>
    </lineage>
</organism>
<evidence type="ECO:0000256" key="1">
    <source>
        <dbReference type="SAM" id="Phobius"/>
    </source>
</evidence>
<protein>
    <submittedName>
        <fullName evidence="2">Uncharacterized protein</fullName>
    </submittedName>
</protein>
<name>A0ABQ9F8D2_TEGGR</name>
<feature type="transmembrane region" description="Helical" evidence="1">
    <location>
        <begin position="49"/>
        <end position="73"/>
    </location>
</feature>
<keyword evidence="3" id="KW-1185">Reference proteome</keyword>
<keyword evidence="1" id="KW-0812">Transmembrane</keyword>
<accession>A0ABQ9F8D2</accession>
<proteinExistence type="predicted"/>
<evidence type="ECO:0000313" key="3">
    <source>
        <dbReference type="Proteomes" id="UP001217089"/>
    </source>
</evidence>
<keyword evidence="1" id="KW-1133">Transmembrane helix</keyword>
<evidence type="ECO:0000313" key="2">
    <source>
        <dbReference type="EMBL" id="KAJ8312856.1"/>
    </source>
</evidence>
<dbReference type="EMBL" id="JARBDR010000440">
    <property type="protein sequence ID" value="KAJ8312856.1"/>
    <property type="molecule type" value="Genomic_DNA"/>
</dbReference>
<keyword evidence="1" id="KW-0472">Membrane</keyword>
<reference evidence="2 3" key="1">
    <citation type="submission" date="2022-12" db="EMBL/GenBank/DDBJ databases">
        <title>Chromosome-level genome of Tegillarca granosa.</title>
        <authorList>
            <person name="Kim J."/>
        </authorList>
    </citation>
    <scope>NUCLEOTIDE SEQUENCE [LARGE SCALE GENOMIC DNA]</scope>
    <source>
        <strain evidence="2">Teg-2019</strain>
        <tissue evidence="2">Adductor muscle</tissue>
    </source>
</reference>
<gene>
    <name evidence="2" type="ORF">KUTeg_010229</name>
</gene>
<dbReference type="Proteomes" id="UP001217089">
    <property type="component" value="Unassembled WGS sequence"/>
</dbReference>
<comment type="caution">
    <text evidence="2">The sequence shown here is derived from an EMBL/GenBank/DDBJ whole genome shotgun (WGS) entry which is preliminary data.</text>
</comment>
<sequence length="87" mass="10492">MKINIFFFDYILNEVMILNFEKFSEQRMKREQRFVDKMFKSYVECLKDIYICICVCSLNSVIITLGCNLLTVYTCMKSEWDNVFILN</sequence>